<dbReference type="RefSeq" id="WP_008800742.1">
    <property type="nucleotide sequence ID" value="NZ_GG657971.1"/>
</dbReference>
<sequence length="91" mass="11150">MRNRKKREEELFGLDLFSRDFVGGYSHKKKKAWIQKKGFRSTIILYEIEEEEILSLFSEQHKFYPFLFEKEVEGYERFNMGKGKRYRKVIS</sequence>
<gene>
    <name evidence="1" type="ORF">FSBG_00160</name>
</gene>
<dbReference type="Proteomes" id="UP000002975">
    <property type="component" value="Unassembled WGS sequence"/>
</dbReference>
<keyword evidence="2" id="KW-1185">Reference proteome</keyword>
<organism evidence="1 2">
    <name type="scientific">Fusobacterium gonidiaformans 3-1-5R</name>
    <dbReference type="NCBI Taxonomy" id="469605"/>
    <lineage>
        <taxon>Bacteria</taxon>
        <taxon>Fusobacteriati</taxon>
        <taxon>Fusobacteriota</taxon>
        <taxon>Fusobacteriia</taxon>
        <taxon>Fusobacteriales</taxon>
        <taxon>Fusobacteriaceae</taxon>
        <taxon>Fusobacterium</taxon>
    </lineage>
</organism>
<protein>
    <submittedName>
        <fullName evidence="1">Uncharacterized protein</fullName>
    </submittedName>
</protein>
<evidence type="ECO:0000313" key="2">
    <source>
        <dbReference type="Proteomes" id="UP000002975"/>
    </source>
</evidence>
<accession>E5BEY2</accession>
<proteinExistence type="predicted"/>
<name>E5BEY2_9FUSO</name>
<dbReference type="AlphaFoldDB" id="E5BEY2"/>
<dbReference type="HOGENOM" id="CLU_2422688_0_0_0"/>
<reference evidence="1 2" key="1">
    <citation type="submission" date="2009-02" db="EMBL/GenBank/DDBJ databases">
        <title>The Genome Sequence of Fusobacterium sp. 3_1_5R.</title>
        <authorList>
            <consortium name="The Broad Institute Genome Sequencing Platform"/>
            <person name="Ward D."/>
            <person name="Young S.K."/>
            <person name="Kodira C.D."/>
            <person name="Zeng Q."/>
            <person name="Koehrsen M."/>
            <person name="Alvarado L."/>
            <person name="Berlin A."/>
            <person name="Borenstein D."/>
            <person name="Chen Z."/>
            <person name="Engels R."/>
            <person name="Freedman E."/>
            <person name="Gellesch M."/>
            <person name="Goldberg J."/>
            <person name="Griggs A."/>
            <person name="Gujja S."/>
            <person name="Heiman D."/>
            <person name="Hepburn T."/>
            <person name="Howarth C."/>
            <person name="Jen D."/>
            <person name="Larson L."/>
            <person name="Lewis B."/>
            <person name="Mehta T."/>
            <person name="Park D."/>
            <person name="Pearson M."/>
            <person name="Roberts A."/>
            <person name="Saif S."/>
            <person name="Shea T."/>
            <person name="Shenoy N."/>
            <person name="Sisk P."/>
            <person name="Stolte C."/>
            <person name="Sykes S."/>
            <person name="Walk T."/>
            <person name="White J."/>
            <person name="Yandava C."/>
            <person name="Allen-Vercoe E."/>
            <person name="Strauss J."/>
            <person name="Ambrose C."/>
            <person name="Lander E."/>
            <person name="Nusbaum C."/>
            <person name="Galagan J."/>
            <person name="Birren B."/>
        </authorList>
    </citation>
    <scope>NUCLEOTIDE SEQUENCE [LARGE SCALE GENOMIC DNA]</scope>
    <source>
        <strain evidence="1 2">3_1_5R</strain>
    </source>
</reference>
<dbReference type="EMBL" id="GG657971">
    <property type="protein sequence ID" value="EFS20663.1"/>
    <property type="molecule type" value="Genomic_DNA"/>
</dbReference>
<dbReference type="BioCyc" id="FSP469605-HMP:GTSP-162-MONOMER"/>
<evidence type="ECO:0000313" key="1">
    <source>
        <dbReference type="EMBL" id="EFS20663.1"/>
    </source>
</evidence>